<evidence type="ECO:0000256" key="3">
    <source>
        <dbReference type="ARBA" id="ARBA00023136"/>
    </source>
</evidence>
<dbReference type="InterPro" id="IPR006059">
    <property type="entry name" value="SBP"/>
</dbReference>
<evidence type="ECO:0000256" key="5">
    <source>
        <dbReference type="ARBA" id="ARBA00023288"/>
    </source>
</evidence>
<evidence type="ECO:0000256" key="1">
    <source>
        <dbReference type="ARBA" id="ARBA00022475"/>
    </source>
</evidence>
<dbReference type="PANTHER" id="PTHR43649:SF33">
    <property type="entry name" value="POLYGALACTURONAN_RHAMNOGALACTURONAN-BINDING PROTEIN YTCQ"/>
    <property type="match status" value="1"/>
</dbReference>
<keyword evidence="3" id="KW-0472">Membrane</keyword>
<dbReference type="RefSeq" id="WP_326085509.1">
    <property type="nucleotide sequence ID" value="NZ_JARLKZ010000002.1"/>
</dbReference>
<keyword evidence="2 7" id="KW-0732">Signal</keyword>
<evidence type="ECO:0000256" key="4">
    <source>
        <dbReference type="ARBA" id="ARBA00023139"/>
    </source>
</evidence>
<proteinExistence type="predicted"/>
<dbReference type="PANTHER" id="PTHR43649">
    <property type="entry name" value="ARABINOSE-BINDING PROTEIN-RELATED"/>
    <property type="match status" value="1"/>
</dbReference>
<accession>A0ABU6GGB1</accession>
<protein>
    <submittedName>
        <fullName evidence="8">Extracellular solute-binding protein</fullName>
    </submittedName>
</protein>
<dbReference type="Gene3D" id="3.40.190.10">
    <property type="entry name" value="Periplasmic binding protein-like II"/>
    <property type="match status" value="2"/>
</dbReference>
<dbReference type="SUPFAM" id="SSF53850">
    <property type="entry name" value="Periplasmic binding protein-like II"/>
    <property type="match status" value="1"/>
</dbReference>
<evidence type="ECO:0000313" key="9">
    <source>
        <dbReference type="Proteomes" id="UP001344632"/>
    </source>
</evidence>
<reference evidence="8 9" key="1">
    <citation type="submission" date="2023-03" db="EMBL/GenBank/DDBJ databases">
        <title>Bacillus Genome Sequencing.</title>
        <authorList>
            <person name="Dunlap C."/>
        </authorList>
    </citation>
    <scope>NUCLEOTIDE SEQUENCE [LARGE SCALE GENOMIC DNA]</scope>
    <source>
        <strain evidence="8 9">BD-525</strain>
    </source>
</reference>
<keyword evidence="4" id="KW-0564">Palmitate</keyword>
<dbReference type="InterPro" id="IPR050490">
    <property type="entry name" value="Bact_solute-bd_prot1"/>
</dbReference>
<dbReference type="PROSITE" id="PS51257">
    <property type="entry name" value="PROKAR_LIPOPROTEIN"/>
    <property type="match status" value="1"/>
</dbReference>
<name>A0ABU6GGB1_9BACL</name>
<organism evidence="8 9">
    <name type="scientific">Paenibacillus dokdonensis</name>
    <dbReference type="NCBI Taxonomy" id="2567944"/>
    <lineage>
        <taxon>Bacteria</taxon>
        <taxon>Bacillati</taxon>
        <taxon>Bacillota</taxon>
        <taxon>Bacilli</taxon>
        <taxon>Bacillales</taxon>
        <taxon>Paenibacillaceae</taxon>
        <taxon>Paenibacillus</taxon>
    </lineage>
</organism>
<feature type="chain" id="PRO_5047456081" evidence="7">
    <location>
        <begin position="25"/>
        <end position="550"/>
    </location>
</feature>
<feature type="region of interest" description="Disordered" evidence="6">
    <location>
        <begin position="31"/>
        <end position="51"/>
    </location>
</feature>
<evidence type="ECO:0000256" key="7">
    <source>
        <dbReference type="SAM" id="SignalP"/>
    </source>
</evidence>
<comment type="caution">
    <text evidence="8">The sequence shown here is derived from an EMBL/GenBank/DDBJ whole genome shotgun (WGS) entry which is preliminary data.</text>
</comment>
<keyword evidence="1" id="KW-1003">Cell membrane</keyword>
<dbReference type="Proteomes" id="UP001344632">
    <property type="component" value="Unassembled WGS sequence"/>
</dbReference>
<evidence type="ECO:0000256" key="6">
    <source>
        <dbReference type="SAM" id="MobiDB-lite"/>
    </source>
</evidence>
<dbReference type="EMBL" id="JARLKZ010000002">
    <property type="protein sequence ID" value="MEC0238734.1"/>
    <property type="molecule type" value="Genomic_DNA"/>
</dbReference>
<keyword evidence="9" id="KW-1185">Reference proteome</keyword>
<keyword evidence="5" id="KW-0449">Lipoprotein</keyword>
<feature type="signal peptide" evidence="7">
    <location>
        <begin position="1"/>
        <end position="24"/>
    </location>
</feature>
<gene>
    <name evidence="8" type="ORF">P4H66_02450</name>
</gene>
<dbReference type="Pfam" id="PF01547">
    <property type="entry name" value="SBP_bac_1"/>
    <property type="match status" value="1"/>
</dbReference>
<evidence type="ECO:0000256" key="2">
    <source>
        <dbReference type="ARBA" id="ARBA00022729"/>
    </source>
</evidence>
<sequence length="550" mass="61759">MKMSAKKTSTLLLVCMLGMSMMLAACSGSSGTDAAKPEGKDTAQSDPSKPFVLGETPLTFSFYGNYDWYTMNPWGQDPATKWIQDNKKVNVQAIQSGGAALQKFNTMIASGQLPDVIWGDRGTDVEKLRKAGKLVALDPYLEKYPNLKKWAGEKTLNMLRSEDGKLYQFPNWYTKNPMGNGGYAINNKIYKELGSPKLETFDDLYAYLKLVKEKYPEVVPFEVGLQGQGIDFLYAGMAEDRNVGQVSLRVVPDGNELKSLFSDPVYRESMIFANKLFREKLITQDAITQTRDQVKEKVNNGRVAIYGDFDTTVLGTEANSMLRAKDPEGGYTMIWPLHKSGVDPKKVWVNEFDSLGWNVSAITTSAKNPEGIFAYLDWLTGEEGERVIFWGPEGMYWQGTNDKGAPVYTDKYKNEVEERSKLMAIWDTFQWAGNTAFIDGSKAENEMNLPEDKRDWATVSQTGIAWKTSFDATEFGNIQPLPDSDEGMILQRVSDIADKVRAKALFAKDEQEVISLLDKAEQDAQKAGYEKLLKFETAKWQENLKKIKGN</sequence>
<evidence type="ECO:0000313" key="8">
    <source>
        <dbReference type="EMBL" id="MEC0238734.1"/>
    </source>
</evidence>